<dbReference type="Proteomes" id="UP000291591">
    <property type="component" value="Unassembled WGS sequence"/>
</dbReference>
<name>A0A4Q7UQE0_PSEST</name>
<evidence type="ECO:0000313" key="1">
    <source>
        <dbReference type="EMBL" id="RZT83952.1"/>
    </source>
</evidence>
<keyword evidence="2" id="KW-1185">Reference proteome</keyword>
<sequence>MNATKPTRPTRCEVCRTPLHERPDPRRRRCADHLDQLALVPLSTVRTARGKGGRK</sequence>
<gene>
    <name evidence="1" type="ORF">EV383_0782</name>
</gene>
<reference evidence="1 2" key="1">
    <citation type="submission" date="2019-02" db="EMBL/GenBank/DDBJ databases">
        <title>Sequencing the genomes of 1000 actinobacteria strains.</title>
        <authorList>
            <person name="Klenk H.-P."/>
        </authorList>
    </citation>
    <scope>NUCLEOTIDE SEQUENCE [LARGE SCALE GENOMIC DNA]</scope>
    <source>
        <strain evidence="1 2">DSM 45779</strain>
    </source>
</reference>
<dbReference type="AlphaFoldDB" id="A0A4Q7UQE0"/>
<evidence type="ECO:0000313" key="2">
    <source>
        <dbReference type="Proteomes" id="UP000291591"/>
    </source>
</evidence>
<accession>A0A4Q7UQE0</accession>
<organism evidence="1 2">
    <name type="scientific">Pseudonocardia sediminis</name>
    <dbReference type="NCBI Taxonomy" id="1397368"/>
    <lineage>
        <taxon>Bacteria</taxon>
        <taxon>Bacillati</taxon>
        <taxon>Actinomycetota</taxon>
        <taxon>Actinomycetes</taxon>
        <taxon>Pseudonocardiales</taxon>
        <taxon>Pseudonocardiaceae</taxon>
        <taxon>Pseudonocardia</taxon>
    </lineage>
</organism>
<proteinExistence type="predicted"/>
<comment type="caution">
    <text evidence="1">The sequence shown here is derived from an EMBL/GenBank/DDBJ whole genome shotgun (WGS) entry which is preliminary data.</text>
</comment>
<protein>
    <submittedName>
        <fullName evidence="1">Uncharacterized protein</fullName>
    </submittedName>
</protein>
<dbReference type="EMBL" id="SHKL01000001">
    <property type="protein sequence ID" value="RZT83952.1"/>
    <property type="molecule type" value="Genomic_DNA"/>
</dbReference>